<evidence type="ECO:0000256" key="3">
    <source>
        <dbReference type="ARBA" id="ARBA00004906"/>
    </source>
</evidence>
<accession>A0A1R1YRG7</accession>
<evidence type="ECO:0000256" key="10">
    <source>
        <dbReference type="ARBA" id="ARBA00022723"/>
    </source>
</evidence>
<dbReference type="AlphaFoldDB" id="A0A1R1YRG7"/>
<evidence type="ECO:0000256" key="4">
    <source>
        <dbReference type="ARBA" id="ARBA00008704"/>
    </source>
</evidence>
<evidence type="ECO:0000256" key="20">
    <source>
        <dbReference type="SAM" id="MobiDB-lite"/>
    </source>
</evidence>
<dbReference type="GO" id="GO:0016567">
    <property type="term" value="P:protein ubiquitination"/>
    <property type="evidence" value="ECO:0007669"/>
    <property type="project" value="UniProtKB-ARBA"/>
</dbReference>
<dbReference type="SMART" id="SM00184">
    <property type="entry name" value="RING"/>
    <property type="match status" value="1"/>
</dbReference>
<organism evidence="22 23">
    <name type="scientific">Smittium culicis</name>
    <dbReference type="NCBI Taxonomy" id="133412"/>
    <lineage>
        <taxon>Eukaryota</taxon>
        <taxon>Fungi</taxon>
        <taxon>Fungi incertae sedis</taxon>
        <taxon>Zoopagomycota</taxon>
        <taxon>Kickxellomycotina</taxon>
        <taxon>Harpellomycetes</taxon>
        <taxon>Harpellales</taxon>
        <taxon>Legeriomycetaceae</taxon>
        <taxon>Smittium</taxon>
    </lineage>
</organism>
<feature type="compositionally biased region" description="Polar residues" evidence="20">
    <location>
        <begin position="30"/>
        <end position="56"/>
    </location>
</feature>
<evidence type="ECO:0000256" key="18">
    <source>
        <dbReference type="ARBA" id="ARBA00041230"/>
    </source>
</evidence>
<keyword evidence="6" id="KW-0813">Transport</keyword>
<dbReference type="Gene3D" id="3.30.40.10">
    <property type="entry name" value="Zinc/RING finger domain, C3HC4 (zinc finger)"/>
    <property type="match status" value="1"/>
</dbReference>
<name>A0A1R1YRG7_9FUNG</name>
<comment type="caution">
    <text evidence="22">The sequence shown here is derived from an EMBL/GenBank/DDBJ whole genome shotgun (WGS) entry which is preliminary data.</text>
</comment>
<comment type="catalytic activity">
    <reaction evidence="1">
        <text>S-ubiquitinyl-[E2 ubiquitin-conjugating enzyme]-L-cysteine + [acceptor protein]-L-lysine = [E2 ubiquitin-conjugating enzyme]-L-cysteine + N(6)-ubiquitinyl-[acceptor protein]-L-lysine.</text>
        <dbReference type="EC" id="2.3.2.27"/>
    </reaction>
</comment>
<evidence type="ECO:0000256" key="15">
    <source>
        <dbReference type="ARBA" id="ARBA00022989"/>
    </source>
</evidence>
<dbReference type="PROSITE" id="PS00518">
    <property type="entry name" value="ZF_RING_1"/>
    <property type="match status" value="1"/>
</dbReference>
<comment type="similarity">
    <text evidence="4">Belongs to the pex2/pex10/pex12 family.</text>
</comment>
<feature type="compositionally biased region" description="Polar residues" evidence="20">
    <location>
        <begin position="8"/>
        <end position="22"/>
    </location>
</feature>
<evidence type="ECO:0000256" key="7">
    <source>
        <dbReference type="ARBA" id="ARBA00022593"/>
    </source>
</evidence>
<protein>
    <recommendedName>
        <fullName evidence="5">RING-type E3 ubiquitin transferase</fullName>
        <ecNumber evidence="5">2.3.2.27</ecNumber>
    </recommendedName>
    <alternativeName>
        <fullName evidence="18">Peroxin-10</fullName>
    </alternativeName>
</protein>
<evidence type="ECO:0000256" key="5">
    <source>
        <dbReference type="ARBA" id="ARBA00012483"/>
    </source>
</evidence>
<keyword evidence="15" id="KW-1133">Transmembrane helix</keyword>
<dbReference type="SUPFAM" id="SSF57850">
    <property type="entry name" value="RING/U-box"/>
    <property type="match status" value="1"/>
</dbReference>
<feature type="compositionally biased region" description="Polar residues" evidence="20">
    <location>
        <begin position="116"/>
        <end position="130"/>
    </location>
</feature>
<keyword evidence="13" id="KW-0862">Zinc</keyword>
<dbReference type="InterPro" id="IPR013083">
    <property type="entry name" value="Znf_RING/FYVE/PHD"/>
</dbReference>
<keyword evidence="11 19" id="KW-0863">Zinc-finger</keyword>
<evidence type="ECO:0000256" key="12">
    <source>
        <dbReference type="ARBA" id="ARBA00022786"/>
    </source>
</evidence>
<dbReference type="InterPro" id="IPR025654">
    <property type="entry name" value="PEX2/10"/>
</dbReference>
<keyword evidence="23" id="KW-1185">Reference proteome</keyword>
<feature type="region of interest" description="Disordered" evidence="20">
    <location>
        <begin position="1"/>
        <end position="132"/>
    </location>
</feature>
<feature type="compositionally biased region" description="Basic and acidic residues" evidence="20">
    <location>
        <begin position="102"/>
        <end position="114"/>
    </location>
</feature>
<keyword evidence="10" id="KW-0479">Metal-binding</keyword>
<evidence type="ECO:0000259" key="21">
    <source>
        <dbReference type="PROSITE" id="PS50089"/>
    </source>
</evidence>
<evidence type="ECO:0000256" key="13">
    <source>
        <dbReference type="ARBA" id="ARBA00022833"/>
    </source>
</evidence>
<keyword evidence="16" id="KW-0472">Membrane</keyword>
<feature type="domain" description="RING-type" evidence="21">
    <location>
        <begin position="429"/>
        <end position="467"/>
    </location>
</feature>
<dbReference type="EMBL" id="LSSM01000268">
    <property type="protein sequence ID" value="OMJ29482.1"/>
    <property type="molecule type" value="Genomic_DNA"/>
</dbReference>
<evidence type="ECO:0000256" key="14">
    <source>
        <dbReference type="ARBA" id="ARBA00022927"/>
    </source>
</evidence>
<keyword evidence="14" id="KW-0653">Protein transport</keyword>
<feature type="compositionally biased region" description="Polar residues" evidence="20">
    <location>
        <begin position="81"/>
        <end position="94"/>
    </location>
</feature>
<evidence type="ECO:0000256" key="19">
    <source>
        <dbReference type="PROSITE-ProRule" id="PRU00175"/>
    </source>
</evidence>
<dbReference type="PANTHER" id="PTHR23350:SF0">
    <property type="entry name" value="PEROXISOME BIOGENESIS FACTOR 10"/>
    <property type="match status" value="1"/>
</dbReference>
<dbReference type="PANTHER" id="PTHR23350">
    <property type="entry name" value="PEROXISOME ASSEMBLY PROTEIN 10"/>
    <property type="match status" value="1"/>
</dbReference>
<dbReference type="InterPro" id="IPR001841">
    <property type="entry name" value="Znf_RING"/>
</dbReference>
<evidence type="ECO:0000313" key="23">
    <source>
        <dbReference type="Proteomes" id="UP000187429"/>
    </source>
</evidence>
<evidence type="ECO:0000256" key="9">
    <source>
        <dbReference type="ARBA" id="ARBA00022692"/>
    </source>
</evidence>
<dbReference type="PROSITE" id="PS50089">
    <property type="entry name" value="ZF_RING_2"/>
    <property type="match status" value="1"/>
</dbReference>
<keyword evidence="7" id="KW-0962">Peroxisome biogenesis</keyword>
<dbReference type="GO" id="GO:0016562">
    <property type="term" value="P:protein import into peroxisome matrix, receptor recycling"/>
    <property type="evidence" value="ECO:0007669"/>
    <property type="project" value="UniProtKB-ARBA"/>
</dbReference>
<sequence length="481" mass="54402">MKIVELSPNDSCYTTNPSTKIDQSNRQDFENPSSNTLLSTDSSPQDVNNNSPLENVNPSSFHSHNSSPNNPSSMDPETYLESDSNFIGNQTSINPELPLQDQTHDSNRFPEKNIDISLTTNRNESALAQQESKRRVINTSDELFNLSNIFQPVYATQADIVRANQKDCYYEMSLSSQIEEVAAILFGNRFANRNKSQIFKLGILSYYALTVMRGLSTLGEEYVSIIQFDPKSKKYPSTLKRIANILMCVYGAEFFIKASKKLYNKVSNPQLPKRLPQQPESSYLPFFGKYIDRVKNHFSSFDIITKFNSIPGFSISNLNSIIIGSNLAAFYLFGKYYQLSKRISGTQYIKLRNLNEGELQSGYEILGLMMLIQFGFRAASTISNHFLLNINQQAVSKNSPISSESKTDSLSGDMSINTDSLTNSENHTCSLCLELLEDSTITRCGHVFCWECLYEWSTKNDVCPLCRQSIKQSQIMPIYCY</sequence>
<keyword evidence="9" id="KW-0812">Transmembrane</keyword>
<evidence type="ECO:0000256" key="16">
    <source>
        <dbReference type="ARBA" id="ARBA00023136"/>
    </source>
</evidence>
<gene>
    <name evidence="22" type="ORF">AYI69_g1011</name>
</gene>
<keyword evidence="12" id="KW-0833">Ubl conjugation pathway</keyword>
<dbReference type="Pfam" id="PF04757">
    <property type="entry name" value="Pex2_Pex12"/>
    <property type="match status" value="1"/>
</dbReference>
<evidence type="ECO:0000313" key="22">
    <source>
        <dbReference type="EMBL" id="OMJ29482.1"/>
    </source>
</evidence>
<feature type="compositionally biased region" description="Low complexity" evidence="20">
    <location>
        <begin position="57"/>
        <end position="73"/>
    </location>
</feature>
<dbReference type="CDD" id="cd16527">
    <property type="entry name" value="RING-HC_PEX10"/>
    <property type="match status" value="1"/>
</dbReference>
<dbReference type="InterPro" id="IPR017907">
    <property type="entry name" value="Znf_RING_CS"/>
</dbReference>
<dbReference type="GO" id="GO:0005778">
    <property type="term" value="C:peroxisomal membrane"/>
    <property type="evidence" value="ECO:0007669"/>
    <property type="project" value="UniProtKB-SubCell"/>
</dbReference>
<evidence type="ECO:0000256" key="11">
    <source>
        <dbReference type="ARBA" id="ARBA00022771"/>
    </source>
</evidence>
<keyword evidence="17" id="KW-0576">Peroxisome</keyword>
<dbReference type="Pfam" id="PF13639">
    <property type="entry name" value="zf-RING_2"/>
    <property type="match status" value="1"/>
</dbReference>
<evidence type="ECO:0000256" key="8">
    <source>
        <dbReference type="ARBA" id="ARBA00022679"/>
    </source>
</evidence>
<dbReference type="EC" id="2.3.2.27" evidence="5"/>
<keyword evidence="8" id="KW-0808">Transferase</keyword>
<dbReference type="Proteomes" id="UP000187429">
    <property type="component" value="Unassembled WGS sequence"/>
</dbReference>
<dbReference type="InterPro" id="IPR006845">
    <property type="entry name" value="Pex_N"/>
</dbReference>
<reference evidence="23" key="1">
    <citation type="submission" date="2017-01" db="EMBL/GenBank/DDBJ databases">
        <authorList>
            <person name="Wang Y."/>
            <person name="White M."/>
            <person name="Kvist S."/>
            <person name="Moncalvo J.-M."/>
        </authorList>
    </citation>
    <scope>NUCLEOTIDE SEQUENCE [LARGE SCALE GENOMIC DNA]</scope>
    <source>
        <strain evidence="23">ID-206-W2</strain>
    </source>
</reference>
<comment type="subcellular location">
    <subcellularLocation>
        <location evidence="2">Peroxisome membrane</location>
        <topology evidence="2">Multi-pass membrane protein</topology>
    </subcellularLocation>
</comment>
<evidence type="ECO:0000256" key="2">
    <source>
        <dbReference type="ARBA" id="ARBA00004585"/>
    </source>
</evidence>
<dbReference type="GO" id="GO:0008270">
    <property type="term" value="F:zinc ion binding"/>
    <property type="evidence" value="ECO:0007669"/>
    <property type="project" value="UniProtKB-KW"/>
</dbReference>
<dbReference type="OrthoDB" id="6270329at2759"/>
<dbReference type="GO" id="GO:0061630">
    <property type="term" value="F:ubiquitin protein ligase activity"/>
    <property type="evidence" value="ECO:0007669"/>
    <property type="project" value="UniProtKB-EC"/>
</dbReference>
<evidence type="ECO:0000256" key="17">
    <source>
        <dbReference type="ARBA" id="ARBA00023140"/>
    </source>
</evidence>
<proteinExistence type="inferred from homology"/>
<evidence type="ECO:0000256" key="6">
    <source>
        <dbReference type="ARBA" id="ARBA00022448"/>
    </source>
</evidence>
<evidence type="ECO:0000256" key="1">
    <source>
        <dbReference type="ARBA" id="ARBA00000900"/>
    </source>
</evidence>
<comment type="pathway">
    <text evidence="3">Protein modification; protein ubiquitination.</text>
</comment>